<dbReference type="OrthoDB" id="5469864at2"/>
<keyword evidence="10" id="KW-1185">Reference proteome</keyword>
<feature type="compositionally biased region" description="Pro residues" evidence="5">
    <location>
        <begin position="304"/>
        <end position="316"/>
    </location>
</feature>
<evidence type="ECO:0000256" key="5">
    <source>
        <dbReference type="SAM" id="MobiDB-lite"/>
    </source>
</evidence>
<feature type="domain" description="Zinc finger/thioredoxin putative" evidence="8">
    <location>
        <begin position="1"/>
        <end position="36"/>
    </location>
</feature>
<keyword evidence="2 6" id="KW-0812">Transmembrane</keyword>
<feature type="compositionally biased region" description="Basic and acidic residues" evidence="5">
    <location>
        <begin position="114"/>
        <end position="131"/>
    </location>
</feature>
<protein>
    <recommendedName>
        <fullName evidence="11">Yip1 domain-containing protein</fullName>
    </recommendedName>
</protein>
<name>A0A7C9N1B8_9BACT</name>
<feature type="compositionally biased region" description="Low complexity" evidence="5">
    <location>
        <begin position="293"/>
        <end position="303"/>
    </location>
</feature>
<feature type="domain" description="Yip1" evidence="7">
    <location>
        <begin position="419"/>
        <end position="593"/>
    </location>
</feature>
<proteinExistence type="predicted"/>
<gene>
    <name evidence="9" type="ORF">GTA51_12540</name>
</gene>
<evidence type="ECO:0000259" key="7">
    <source>
        <dbReference type="Pfam" id="PF04893"/>
    </source>
</evidence>
<evidence type="ECO:0000256" key="6">
    <source>
        <dbReference type="SAM" id="Phobius"/>
    </source>
</evidence>
<evidence type="ECO:0000256" key="4">
    <source>
        <dbReference type="ARBA" id="ARBA00023136"/>
    </source>
</evidence>
<feature type="transmembrane region" description="Helical" evidence="6">
    <location>
        <begin position="485"/>
        <end position="516"/>
    </location>
</feature>
<feature type="compositionally biased region" description="Low complexity" evidence="5">
    <location>
        <begin position="100"/>
        <end position="113"/>
    </location>
</feature>
<keyword evidence="3 6" id="KW-1133">Transmembrane helix</keyword>
<feature type="transmembrane region" description="Helical" evidence="6">
    <location>
        <begin position="537"/>
        <end position="560"/>
    </location>
</feature>
<feature type="transmembrane region" description="Helical" evidence="6">
    <location>
        <begin position="572"/>
        <end position="595"/>
    </location>
</feature>
<feature type="compositionally biased region" description="Low complexity" evidence="5">
    <location>
        <begin position="213"/>
        <end position="233"/>
    </location>
</feature>
<sequence length="602" mass="64582">MRINCPQCGFFRELPDTKAPVTPTMATCPKCRHRFRFRPEPTPATPASHLPVGEEGVSSWRRGSPTKLDRQQPPPAAWEPLGDAGENAALDPAEAHAVADDATFATPPAATARPQDHSPSPHDVPEQRQWADPDAGNPSASEAATDDALDPPSHWAQPVAPEQPVLRRPLDPEPPLRSRARTKAAPGAPRQPAAPTLPPMTDEAALPPVADEPALARPPRSARSAAPAPQPEKAAPRSMPPAAPEISIPPVVPEDSSPQPEPEQRTPAEPLVAPTASLRPSGTGPAEHPIPATPAEPLVAPLAPVAPAPAPAPPAVAPQLAPVQADADQTPPASDTLPPETSKPVDTPGPAPRADGVRDIWARLQAMDDNRSKKRRADHHRPAEDEPDAPPRDAVVDPIPWERQDAYGFFPGLFLTLKKILLQPMEFFGSLPEGRPKTKALVFSLLISEFLLVIDFLWSLMNLRVRVGGPAQQDALQAMGNSPSLYFLAALLLVPVALSVGIYLDAWFTHLLLLLFRSNKKGFNETFRVLCYSSAPTVLSAVPVAGQLLSPIILIWYMALQAIGLKKCHEGAYTQTLAAIFIKWSIYLFLTLAVLQSITPGQ</sequence>
<keyword evidence="4 6" id="KW-0472">Membrane</keyword>
<evidence type="ECO:0000256" key="2">
    <source>
        <dbReference type="ARBA" id="ARBA00022692"/>
    </source>
</evidence>
<organism evidence="9 10">
    <name type="scientific">Solidesulfovibrio aerotolerans</name>
    <dbReference type="NCBI Taxonomy" id="295255"/>
    <lineage>
        <taxon>Bacteria</taxon>
        <taxon>Pseudomonadati</taxon>
        <taxon>Thermodesulfobacteriota</taxon>
        <taxon>Desulfovibrionia</taxon>
        <taxon>Desulfovibrionales</taxon>
        <taxon>Desulfovibrionaceae</taxon>
        <taxon>Solidesulfovibrio</taxon>
    </lineage>
</organism>
<dbReference type="InterPro" id="IPR011723">
    <property type="entry name" value="Znf/thioredoxin_put"/>
</dbReference>
<dbReference type="EMBL" id="WVUD01000022">
    <property type="protein sequence ID" value="MYL83957.1"/>
    <property type="molecule type" value="Genomic_DNA"/>
</dbReference>
<dbReference type="InterPro" id="IPR006977">
    <property type="entry name" value="Yip1_dom"/>
</dbReference>
<comment type="subcellular location">
    <subcellularLocation>
        <location evidence="1">Membrane</location>
        <topology evidence="1">Multi-pass membrane protein</topology>
    </subcellularLocation>
</comment>
<dbReference type="AlphaFoldDB" id="A0A7C9N1B8"/>
<evidence type="ECO:0000259" key="8">
    <source>
        <dbReference type="Pfam" id="PF13717"/>
    </source>
</evidence>
<dbReference type="GO" id="GO:0016020">
    <property type="term" value="C:membrane"/>
    <property type="evidence" value="ECO:0007669"/>
    <property type="project" value="UniProtKB-SubCell"/>
</dbReference>
<evidence type="ECO:0000256" key="3">
    <source>
        <dbReference type="ARBA" id="ARBA00022989"/>
    </source>
</evidence>
<feature type="compositionally biased region" description="Basic and acidic residues" evidence="5">
    <location>
        <begin position="380"/>
        <end position="393"/>
    </location>
</feature>
<feature type="compositionally biased region" description="Basic and acidic residues" evidence="5">
    <location>
        <begin position="355"/>
        <end position="371"/>
    </location>
</feature>
<evidence type="ECO:0000313" key="9">
    <source>
        <dbReference type="EMBL" id="MYL83957.1"/>
    </source>
</evidence>
<dbReference type="Proteomes" id="UP000482487">
    <property type="component" value="Unassembled WGS sequence"/>
</dbReference>
<comment type="caution">
    <text evidence="9">The sequence shown here is derived from an EMBL/GenBank/DDBJ whole genome shotgun (WGS) entry which is preliminary data.</text>
</comment>
<evidence type="ECO:0000256" key="1">
    <source>
        <dbReference type="ARBA" id="ARBA00004141"/>
    </source>
</evidence>
<dbReference type="Pfam" id="PF04893">
    <property type="entry name" value="Yip1"/>
    <property type="match status" value="1"/>
</dbReference>
<accession>A0A7C9N1B8</accession>
<feature type="region of interest" description="Disordered" evidence="5">
    <location>
        <begin position="38"/>
        <end position="393"/>
    </location>
</feature>
<reference evidence="9 10" key="1">
    <citation type="submission" date="2020-01" db="EMBL/GenBank/DDBJ databases">
        <title>Genome sequence of Desulfovibrio aerotolerans DSM 16695(T).</title>
        <authorList>
            <person name="Karnachuk O."/>
            <person name="Avakyan M."/>
            <person name="Mardanov A."/>
            <person name="Kadnikov V."/>
            <person name="Ravin N."/>
        </authorList>
    </citation>
    <scope>NUCLEOTIDE SEQUENCE [LARGE SCALE GENOMIC DNA]</scope>
    <source>
        <strain evidence="9 10">DSM 16695</strain>
    </source>
</reference>
<evidence type="ECO:0008006" key="11">
    <source>
        <dbReference type="Google" id="ProtNLM"/>
    </source>
</evidence>
<feature type="transmembrane region" description="Helical" evidence="6">
    <location>
        <begin position="440"/>
        <end position="461"/>
    </location>
</feature>
<feature type="compositionally biased region" description="Low complexity" evidence="5">
    <location>
        <begin position="184"/>
        <end position="194"/>
    </location>
</feature>
<evidence type="ECO:0000313" key="10">
    <source>
        <dbReference type="Proteomes" id="UP000482487"/>
    </source>
</evidence>
<dbReference type="Pfam" id="PF13717">
    <property type="entry name" value="Zn_ribbon_4"/>
    <property type="match status" value="1"/>
</dbReference>